<evidence type="ECO:0000259" key="5">
    <source>
        <dbReference type="PROSITE" id="PS51462"/>
    </source>
</evidence>
<comment type="caution">
    <text evidence="6">The sequence shown here is derived from an EMBL/GenBank/DDBJ whole genome shotgun (WGS) entry which is preliminary data.</text>
</comment>
<dbReference type="Gene3D" id="3.90.79.10">
    <property type="entry name" value="Nucleoside Triphosphate Pyrophosphohydrolase"/>
    <property type="match status" value="1"/>
</dbReference>
<keyword evidence="3 4" id="KW-0378">Hydrolase</keyword>
<dbReference type="Proteomes" id="UP000680865">
    <property type="component" value="Unassembled WGS sequence"/>
</dbReference>
<keyword evidence="7" id="KW-1185">Reference proteome</keyword>
<dbReference type="AlphaFoldDB" id="A0A919VWG5"/>
<dbReference type="PRINTS" id="PR00502">
    <property type="entry name" value="NUDIXFAMILY"/>
</dbReference>
<sequence>MLQPFDDLEAEHRADTLFWLSSTDDVYRRVKPAVPARHLVSYVVPVDPRTGDLLLVDHRNAKLWLPPGGHVEPGEDPAVTAARELAEELGVTGAASAPIFLTVTRTVGIDAGHTDVSLWYPATVHRETPMTVDRGEFADVRWWSRAELAAADPARFDPHLGRYLAKTS</sequence>
<evidence type="ECO:0000256" key="1">
    <source>
        <dbReference type="ARBA" id="ARBA00001946"/>
    </source>
</evidence>
<protein>
    <submittedName>
        <fullName evidence="6">DNA mismatch repair protein MutT</fullName>
    </submittedName>
</protein>
<comment type="similarity">
    <text evidence="2 4">Belongs to the Nudix hydrolase family.</text>
</comment>
<dbReference type="PANTHER" id="PTHR43046:SF14">
    <property type="entry name" value="MUTT_NUDIX FAMILY PROTEIN"/>
    <property type="match status" value="1"/>
</dbReference>
<dbReference type="InterPro" id="IPR020476">
    <property type="entry name" value="Nudix_hydrolase"/>
</dbReference>
<dbReference type="InterPro" id="IPR000086">
    <property type="entry name" value="NUDIX_hydrolase_dom"/>
</dbReference>
<evidence type="ECO:0000256" key="3">
    <source>
        <dbReference type="ARBA" id="ARBA00022801"/>
    </source>
</evidence>
<dbReference type="SUPFAM" id="SSF55811">
    <property type="entry name" value="Nudix"/>
    <property type="match status" value="1"/>
</dbReference>
<dbReference type="InterPro" id="IPR015797">
    <property type="entry name" value="NUDIX_hydrolase-like_dom_sf"/>
</dbReference>
<dbReference type="InterPro" id="IPR020084">
    <property type="entry name" value="NUDIX_hydrolase_CS"/>
</dbReference>
<dbReference type="PANTHER" id="PTHR43046">
    <property type="entry name" value="GDP-MANNOSE MANNOSYL HYDROLASE"/>
    <property type="match status" value="1"/>
</dbReference>
<feature type="domain" description="Nudix hydrolase" evidence="5">
    <location>
        <begin position="36"/>
        <end position="166"/>
    </location>
</feature>
<dbReference type="EMBL" id="BOQP01000039">
    <property type="protein sequence ID" value="GIM79451.1"/>
    <property type="molecule type" value="Genomic_DNA"/>
</dbReference>
<dbReference type="Pfam" id="PF00293">
    <property type="entry name" value="NUDIX"/>
    <property type="match status" value="1"/>
</dbReference>
<dbReference type="GO" id="GO:0016787">
    <property type="term" value="F:hydrolase activity"/>
    <property type="evidence" value="ECO:0007669"/>
    <property type="project" value="UniProtKB-KW"/>
</dbReference>
<name>A0A919VWG5_9ACTN</name>
<evidence type="ECO:0000256" key="4">
    <source>
        <dbReference type="RuleBase" id="RU003476"/>
    </source>
</evidence>
<comment type="cofactor">
    <cofactor evidence="1">
        <name>Mg(2+)</name>
        <dbReference type="ChEBI" id="CHEBI:18420"/>
    </cofactor>
</comment>
<organism evidence="6 7">
    <name type="scientific">Winogradskya consettensis</name>
    <dbReference type="NCBI Taxonomy" id="113560"/>
    <lineage>
        <taxon>Bacteria</taxon>
        <taxon>Bacillati</taxon>
        <taxon>Actinomycetota</taxon>
        <taxon>Actinomycetes</taxon>
        <taxon>Micromonosporales</taxon>
        <taxon>Micromonosporaceae</taxon>
        <taxon>Winogradskya</taxon>
    </lineage>
</organism>
<evidence type="ECO:0000313" key="7">
    <source>
        <dbReference type="Proteomes" id="UP000680865"/>
    </source>
</evidence>
<reference evidence="6" key="1">
    <citation type="submission" date="2021-03" db="EMBL/GenBank/DDBJ databases">
        <title>Whole genome shotgun sequence of Actinoplanes consettensis NBRC 14913.</title>
        <authorList>
            <person name="Komaki H."/>
            <person name="Tamura T."/>
        </authorList>
    </citation>
    <scope>NUCLEOTIDE SEQUENCE</scope>
    <source>
        <strain evidence="6">NBRC 14913</strain>
    </source>
</reference>
<proteinExistence type="inferred from homology"/>
<dbReference type="PROSITE" id="PS51462">
    <property type="entry name" value="NUDIX"/>
    <property type="match status" value="1"/>
</dbReference>
<dbReference type="PROSITE" id="PS00893">
    <property type="entry name" value="NUDIX_BOX"/>
    <property type="match status" value="1"/>
</dbReference>
<evidence type="ECO:0000256" key="2">
    <source>
        <dbReference type="ARBA" id="ARBA00005582"/>
    </source>
</evidence>
<accession>A0A919VWG5</accession>
<evidence type="ECO:0000313" key="6">
    <source>
        <dbReference type="EMBL" id="GIM79451.1"/>
    </source>
</evidence>
<gene>
    <name evidence="6" type="ORF">Aco04nite_65560</name>
</gene>
<dbReference type="RefSeq" id="WP_244876456.1">
    <property type="nucleotide sequence ID" value="NZ_BAAATW010000001.1"/>
</dbReference>